<name>A0ABV2MEJ2_9HYPH</name>
<protein>
    <submittedName>
        <fullName evidence="1">Uncharacterized protein</fullName>
    </submittedName>
</protein>
<evidence type="ECO:0000313" key="2">
    <source>
        <dbReference type="Proteomes" id="UP001549077"/>
    </source>
</evidence>
<reference evidence="1 2" key="1">
    <citation type="submission" date="2024-06" db="EMBL/GenBank/DDBJ databases">
        <title>Genomic Encyclopedia of Type Strains, Phase IV (KMG-IV): sequencing the most valuable type-strain genomes for metagenomic binning, comparative biology and taxonomic classification.</title>
        <authorList>
            <person name="Goeker M."/>
        </authorList>
    </citation>
    <scope>NUCLEOTIDE SEQUENCE [LARGE SCALE GENOMIC DNA]</scope>
    <source>
        <strain evidence="1 2">DSM 29288</strain>
    </source>
</reference>
<accession>A0ABV2MEJ2</accession>
<gene>
    <name evidence="1" type="ORF">ABID08_002238</name>
</gene>
<keyword evidence="2" id="KW-1185">Reference proteome</keyword>
<evidence type="ECO:0000313" key="1">
    <source>
        <dbReference type="EMBL" id="MET3754881.1"/>
    </source>
</evidence>
<dbReference type="EMBL" id="JBEPMY010000004">
    <property type="protein sequence ID" value="MET3754881.1"/>
    <property type="molecule type" value="Genomic_DNA"/>
</dbReference>
<proteinExistence type="predicted"/>
<sequence>MTKVIIDAAKALAIIAHDDVKSGHVGRKADAD</sequence>
<comment type="caution">
    <text evidence="1">The sequence shown here is derived from an EMBL/GenBank/DDBJ whole genome shotgun (WGS) entry which is preliminary data.</text>
</comment>
<organism evidence="1 2">
    <name type="scientific">Rhizobium binae</name>
    <dbReference type="NCBI Taxonomy" id="1138190"/>
    <lineage>
        <taxon>Bacteria</taxon>
        <taxon>Pseudomonadati</taxon>
        <taxon>Pseudomonadota</taxon>
        <taxon>Alphaproteobacteria</taxon>
        <taxon>Hyphomicrobiales</taxon>
        <taxon>Rhizobiaceae</taxon>
        <taxon>Rhizobium/Agrobacterium group</taxon>
        <taxon>Rhizobium</taxon>
    </lineage>
</organism>
<dbReference type="Proteomes" id="UP001549077">
    <property type="component" value="Unassembled WGS sequence"/>
</dbReference>